<accession>A0ABM9BI93</accession>
<keyword evidence="7" id="KW-0804">Transcription</keyword>
<dbReference type="GO" id="GO:0047536">
    <property type="term" value="F:2-aminoadipate transaminase activity"/>
    <property type="evidence" value="ECO:0007669"/>
    <property type="project" value="UniProtKB-EC"/>
</dbReference>
<comment type="cofactor">
    <cofactor evidence="1">
        <name>pyridoxal 5'-phosphate</name>
        <dbReference type="ChEBI" id="CHEBI:597326"/>
    </cofactor>
</comment>
<evidence type="ECO:0000256" key="1">
    <source>
        <dbReference type="ARBA" id="ARBA00001933"/>
    </source>
</evidence>
<dbReference type="SMART" id="SM00345">
    <property type="entry name" value="HTH_GNTR"/>
    <property type="match status" value="1"/>
</dbReference>
<comment type="similarity">
    <text evidence="2">In the C-terminal section; belongs to the class-I pyridoxal-phosphate-dependent aminotransferase family.</text>
</comment>
<dbReference type="Gene3D" id="3.40.640.10">
    <property type="entry name" value="Type I PLP-dependent aspartate aminotransferase-like (Major domain)"/>
    <property type="match status" value="1"/>
</dbReference>
<dbReference type="InterPro" id="IPR015424">
    <property type="entry name" value="PyrdxlP-dep_Trfase"/>
</dbReference>
<dbReference type="InterPro" id="IPR000524">
    <property type="entry name" value="Tscrpt_reg_HTH_GntR"/>
</dbReference>
<dbReference type="EC" id="2.6.1.39" evidence="9"/>
<dbReference type="EMBL" id="CAKMAB010000030">
    <property type="protein sequence ID" value="CAH1058206.1"/>
    <property type="molecule type" value="Genomic_DNA"/>
</dbReference>
<dbReference type="CDD" id="cd00609">
    <property type="entry name" value="AAT_like"/>
    <property type="match status" value="1"/>
</dbReference>
<evidence type="ECO:0000256" key="2">
    <source>
        <dbReference type="ARBA" id="ARBA00005384"/>
    </source>
</evidence>
<dbReference type="InterPro" id="IPR004839">
    <property type="entry name" value="Aminotransferase_I/II_large"/>
</dbReference>
<keyword evidence="3 9" id="KW-0032">Aminotransferase</keyword>
<name>A0ABM9BI93_9BACL</name>
<dbReference type="SUPFAM" id="SSF46785">
    <property type="entry name" value="Winged helix' DNA-binding domain"/>
    <property type="match status" value="1"/>
</dbReference>
<sequence length="449" mass="52048">MKEIYKYSELINDLELQIAEDTYREGDKLPSIRELALRYDCNKSTVIRALQDLQDKHLIYAASKSGYYVMKRSGERKEEGAHWIDFTASAPDPDIFPYLDFQHCINKAIDMYRKDLFIYGTPQGLPSLIREMQRQLASYQVFADSKQIFITSGVQQALGLLTRIPFPNGRERVLIEQPSYPLFMEYLKTYDIETEGIRRSDDGVDLDELERLFKTGEFKFFYTVPRFHNPLGVSFTRNQKKAIAQLAAKYDVYIVEDDYMADLEQDAKQDPIFAYDNTSHVIYLKSFSKIIFPGLRVGVAILPEVLCESFNRFKRLMDIDSSMLSQAALELYLKSGMFERHRKKMRSCYGKRSMLLHDSIMREANAASEQHYSYVPASQLAVHTYLKLTDGIRAEQMIKRLQKKSIRVEMADSGYLPYFAKESILKLNVSSVKEPDIPSGIEQVIREIR</sequence>
<dbReference type="InterPro" id="IPR036390">
    <property type="entry name" value="WH_DNA-bd_sf"/>
</dbReference>
<evidence type="ECO:0000256" key="3">
    <source>
        <dbReference type="ARBA" id="ARBA00022576"/>
    </source>
</evidence>
<dbReference type="InterPro" id="IPR015421">
    <property type="entry name" value="PyrdxlP-dep_Trfase_major"/>
</dbReference>
<evidence type="ECO:0000256" key="5">
    <source>
        <dbReference type="ARBA" id="ARBA00023015"/>
    </source>
</evidence>
<comment type="caution">
    <text evidence="9">The sequence shown here is derived from an EMBL/GenBank/DDBJ whole genome shotgun (WGS) entry which is preliminary data.</text>
</comment>
<dbReference type="PANTHER" id="PTHR46577:SF1">
    <property type="entry name" value="HTH-TYPE TRANSCRIPTIONAL REGULATORY PROTEIN GABR"/>
    <property type="match status" value="1"/>
</dbReference>
<keyword evidence="4" id="KW-0663">Pyridoxal phosphate</keyword>
<protein>
    <submittedName>
        <fullName evidence="9">2-aminoadipate transaminase</fullName>
        <ecNumber evidence="9">2.6.1.39</ecNumber>
    </submittedName>
</protein>
<evidence type="ECO:0000256" key="7">
    <source>
        <dbReference type="ARBA" id="ARBA00023163"/>
    </source>
</evidence>
<feature type="domain" description="HTH gntR-type" evidence="8">
    <location>
        <begin position="4"/>
        <end position="72"/>
    </location>
</feature>
<dbReference type="PROSITE" id="PS50949">
    <property type="entry name" value="HTH_GNTR"/>
    <property type="match status" value="1"/>
</dbReference>
<evidence type="ECO:0000313" key="9">
    <source>
        <dbReference type="EMBL" id="CAH1058206.1"/>
    </source>
</evidence>
<gene>
    <name evidence="9" type="primary">lysN_4</name>
    <name evidence="9" type="ORF">PAECIP111894_04380</name>
</gene>
<evidence type="ECO:0000313" key="10">
    <source>
        <dbReference type="Proteomes" id="UP000838749"/>
    </source>
</evidence>
<dbReference type="PANTHER" id="PTHR46577">
    <property type="entry name" value="HTH-TYPE TRANSCRIPTIONAL REGULATORY PROTEIN GABR"/>
    <property type="match status" value="1"/>
</dbReference>
<keyword evidence="10" id="KW-1185">Reference proteome</keyword>
<dbReference type="SUPFAM" id="SSF53383">
    <property type="entry name" value="PLP-dependent transferases"/>
    <property type="match status" value="1"/>
</dbReference>
<dbReference type="InterPro" id="IPR036388">
    <property type="entry name" value="WH-like_DNA-bd_sf"/>
</dbReference>
<dbReference type="Pfam" id="PF00392">
    <property type="entry name" value="GntR"/>
    <property type="match status" value="1"/>
</dbReference>
<keyword evidence="5" id="KW-0805">Transcription regulation</keyword>
<dbReference type="Proteomes" id="UP000838749">
    <property type="component" value="Unassembled WGS sequence"/>
</dbReference>
<evidence type="ECO:0000256" key="4">
    <source>
        <dbReference type="ARBA" id="ARBA00022898"/>
    </source>
</evidence>
<evidence type="ECO:0000259" key="8">
    <source>
        <dbReference type="PROSITE" id="PS50949"/>
    </source>
</evidence>
<keyword evidence="6" id="KW-0238">DNA-binding</keyword>
<dbReference type="Gene3D" id="1.10.10.10">
    <property type="entry name" value="Winged helix-like DNA-binding domain superfamily/Winged helix DNA-binding domain"/>
    <property type="match status" value="1"/>
</dbReference>
<dbReference type="InterPro" id="IPR051446">
    <property type="entry name" value="HTH_trans_reg/aminotransferase"/>
</dbReference>
<keyword evidence="9" id="KW-0808">Transferase</keyword>
<dbReference type="CDD" id="cd07377">
    <property type="entry name" value="WHTH_GntR"/>
    <property type="match status" value="1"/>
</dbReference>
<reference evidence="9" key="1">
    <citation type="submission" date="2021-12" db="EMBL/GenBank/DDBJ databases">
        <authorList>
            <person name="Criscuolo A."/>
        </authorList>
    </citation>
    <scope>NUCLEOTIDE SEQUENCE</scope>
    <source>
        <strain evidence="9">CIP111894</strain>
    </source>
</reference>
<organism evidence="9 10">
    <name type="scientific">Paenibacillus pseudetheri</name>
    <dbReference type="NCBI Taxonomy" id="2897682"/>
    <lineage>
        <taxon>Bacteria</taxon>
        <taxon>Bacillati</taxon>
        <taxon>Bacillota</taxon>
        <taxon>Bacilli</taxon>
        <taxon>Bacillales</taxon>
        <taxon>Paenibacillaceae</taxon>
        <taxon>Paenibacillus</taxon>
    </lineage>
</organism>
<evidence type="ECO:0000256" key="6">
    <source>
        <dbReference type="ARBA" id="ARBA00023125"/>
    </source>
</evidence>
<proteinExistence type="inferred from homology"/>
<dbReference type="Pfam" id="PF00155">
    <property type="entry name" value="Aminotran_1_2"/>
    <property type="match status" value="1"/>
</dbReference>